<feature type="transmembrane region" description="Helical" evidence="1">
    <location>
        <begin position="52"/>
        <end position="71"/>
    </location>
</feature>
<dbReference type="EMBL" id="LDRV01000070">
    <property type="protein sequence ID" value="KTS10848.1"/>
    <property type="molecule type" value="Genomic_DNA"/>
</dbReference>
<sequence length="206" mass="20371">MTPCPTENPGAALPSGSLALTGMEWLPFAVLGAVLLIAGVAVALWRRRALAAGATVLVLLALGLVALPPVATSAHASSSEACDFLDVTHVDHPDAGVSVVAGQAATTSTFRLSNTSAAPAAVFLGTAVTSDDAGVADQVQVGFDSALGSASQGLDEIAPTRVFTLAAGASVDVAVSAGFPETVGNSVQGAHVSFDVRATAQQIPSP</sequence>
<reference evidence="2 3" key="1">
    <citation type="journal article" date="2016" name="Front. Microbiol.">
        <title>Genomic Resource of Rice Seed Associated Bacteria.</title>
        <authorList>
            <person name="Midha S."/>
            <person name="Bansal K."/>
            <person name="Sharma S."/>
            <person name="Kumar N."/>
            <person name="Patil P.P."/>
            <person name="Chaudhry V."/>
            <person name="Patil P.B."/>
        </authorList>
    </citation>
    <scope>NUCLEOTIDE SEQUENCE [LARGE SCALE GENOMIC DNA]</scope>
    <source>
        <strain evidence="2 3">RSA3</strain>
    </source>
</reference>
<keyword evidence="1" id="KW-0812">Transmembrane</keyword>
<protein>
    <submittedName>
        <fullName evidence="2">Uncharacterized protein</fullName>
    </submittedName>
</protein>
<name>A0A147F666_MICTE</name>
<comment type="caution">
    <text evidence="2">The sequence shown here is derived from an EMBL/GenBank/DDBJ whole genome shotgun (WGS) entry which is preliminary data.</text>
</comment>
<evidence type="ECO:0000256" key="1">
    <source>
        <dbReference type="SAM" id="Phobius"/>
    </source>
</evidence>
<keyword evidence="1" id="KW-1133">Transmembrane helix</keyword>
<evidence type="ECO:0000313" key="3">
    <source>
        <dbReference type="Proteomes" id="UP000072189"/>
    </source>
</evidence>
<accession>A0A147F666</accession>
<dbReference type="PATRIC" id="fig|2033.4.peg.1712"/>
<dbReference type="InterPro" id="IPR006311">
    <property type="entry name" value="TAT_signal"/>
</dbReference>
<organism evidence="2 3">
    <name type="scientific">Microbacterium testaceum</name>
    <name type="common">Aureobacterium testaceum</name>
    <name type="synonym">Brevibacterium testaceum</name>
    <dbReference type="NCBI Taxonomy" id="2033"/>
    <lineage>
        <taxon>Bacteria</taxon>
        <taxon>Bacillati</taxon>
        <taxon>Actinomycetota</taxon>
        <taxon>Actinomycetes</taxon>
        <taxon>Micrococcales</taxon>
        <taxon>Microbacteriaceae</taxon>
        <taxon>Microbacterium</taxon>
    </lineage>
</organism>
<feature type="transmembrane region" description="Helical" evidence="1">
    <location>
        <begin position="25"/>
        <end position="45"/>
    </location>
</feature>
<keyword evidence="1" id="KW-0472">Membrane</keyword>
<dbReference type="AlphaFoldDB" id="A0A147F666"/>
<gene>
    <name evidence="2" type="ORF">RSA3_11375</name>
</gene>
<dbReference type="RefSeq" id="WP_058614425.1">
    <property type="nucleotide sequence ID" value="NZ_LDRR01000247.1"/>
</dbReference>
<dbReference type="PROSITE" id="PS51318">
    <property type="entry name" value="TAT"/>
    <property type="match status" value="1"/>
</dbReference>
<dbReference type="Proteomes" id="UP000072189">
    <property type="component" value="Unassembled WGS sequence"/>
</dbReference>
<evidence type="ECO:0000313" key="2">
    <source>
        <dbReference type="EMBL" id="KTS10848.1"/>
    </source>
</evidence>
<proteinExistence type="predicted"/>